<dbReference type="EMBL" id="RCHS01003350">
    <property type="protein sequence ID" value="RMX42503.1"/>
    <property type="molecule type" value="Genomic_DNA"/>
</dbReference>
<dbReference type="AlphaFoldDB" id="A0A3M6TM63"/>
<evidence type="ECO:0000256" key="5">
    <source>
        <dbReference type="SAM" id="Phobius"/>
    </source>
</evidence>
<proteinExistence type="predicted"/>
<evidence type="ECO:0000256" key="3">
    <source>
        <dbReference type="ARBA" id="ARBA00022989"/>
    </source>
</evidence>
<sequence>RLPYSGSPYAVFFDGCLLLDAGRGNLPLPVCCESLQRWRQIKNVPWNFMGPSRAHRCHITNCWMSSANGLIWIFIVFVVLVEFFNILILGRVIKEMVTMQQEKDKHSEQIRIQITRKSVCSGTCWMIVLLSFIFSPIKNDEKNLEILTYVGLTLSVIGISLTIISYVTLTTTSPNEFTNPPSAFFSPVNGLLEAKSEVSAPCQDTVPMTSIMAVDS</sequence>
<organism evidence="6 7">
    <name type="scientific">Pocillopora damicornis</name>
    <name type="common">Cauliflower coral</name>
    <name type="synonym">Millepora damicornis</name>
    <dbReference type="NCBI Taxonomy" id="46731"/>
    <lineage>
        <taxon>Eukaryota</taxon>
        <taxon>Metazoa</taxon>
        <taxon>Cnidaria</taxon>
        <taxon>Anthozoa</taxon>
        <taxon>Hexacorallia</taxon>
        <taxon>Scleractinia</taxon>
        <taxon>Astrocoeniina</taxon>
        <taxon>Pocilloporidae</taxon>
        <taxon>Pocillopora</taxon>
    </lineage>
</organism>
<keyword evidence="3 5" id="KW-1133">Transmembrane helix</keyword>
<dbReference type="Gene3D" id="1.20.1070.10">
    <property type="entry name" value="Rhodopsin 7-helix transmembrane proteins"/>
    <property type="match status" value="1"/>
</dbReference>
<protein>
    <submittedName>
        <fullName evidence="6">Uncharacterized protein</fullName>
    </submittedName>
</protein>
<evidence type="ECO:0000313" key="7">
    <source>
        <dbReference type="Proteomes" id="UP000275408"/>
    </source>
</evidence>
<comment type="caution">
    <text evidence="6">The sequence shown here is derived from an EMBL/GenBank/DDBJ whole genome shotgun (WGS) entry which is preliminary data.</text>
</comment>
<feature type="non-terminal residue" evidence="6">
    <location>
        <position position="1"/>
    </location>
</feature>
<reference evidence="6 7" key="1">
    <citation type="journal article" date="2018" name="Sci. Rep.">
        <title>Comparative analysis of the Pocillopora damicornis genome highlights role of immune system in coral evolution.</title>
        <authorList>
            <person name="Cunning R."/>
            <person name="Bay R.A."/>
            <person name="Gillette P."/>
            <person name="Baker A.C."/>
            <person name="Traylor-Knowles N."/>
        </authorList>
    </citation>
    <scope>NUCLEOTIDE SEQUENCE [LARGE SCALE GENOMIC DNA]</scope>
    <source>
        <strain evidence="6">RSMAS</strain>
        <tissue evidence="6">Whole animal</tissue>
    </source>
</reference>
<feature type="transmembrane region" description="Helical" evidence="5">
    <location>
        <begin position="70"/>
        <end position="93"/>
    </location>
</feature>
<dbReference type="GO" id="GO:0004930">
    <property type="term" value="F:G protein-coupled receptor activity"/>
    <property type="evidence" value="ECO:0007669"/>
    <property type="project" value="InterPro"/>
</dbReference>
<dbReference type="GO" id="GO:0016020">
    <property type="term" value="C:membrane"/>
    <property type="evidence" value="ECO:0007669"/>
    <property type="project" value="UniProtKB-SubCell"/>
</dbReference>
<accession>A0A3M6TM63</accession>
<evidence type="ECO:0000313" key="6">
    <source>
        <dbReference type="EMBL" id="RMX42503.1"/>
    </source>
</evidence>
<feature type="transmembrane region" description="Helical" evidence="5">
    <location>
        <begin position="146"/>
        <end position="169"/>
    </location>
</feature>
<dbReference type="Pfam" id="PF00002">
    <property type="entry name" value="7tm_2"/>
    <property type="match status" value="1"/>
</dbReference>
<evidence type="ECO:0000256" key="1">
    <source>
        <dbReference type="ARBA" id="ARBA00004141"/>
    </source>
</evidence>
<evidence type="ECO:0000256" key="2">
    <source>
        <dbReference type="ARBA" id="ARBA00022692"/>
    </source>
</evidence>
<feature type="transmembrane region" description="Helical" evidence="5">
    <location>
        <begin position="114"/>
        <end position="134"/>
    </location>
</feature>
<dbReference type="InterPro" id="IPR000832">
    <property type="entry name" value="GPCR_2_secretin-like"/>
</dbReference>
<keyword evidence="7" id="KW-1185">Reference proteome</keyword>
<dbReference type="STRING" id="46731.A0A3M6TM63"/>
<keyword evidence="4 5" id="KW-0472">Membrane</keyword>
<name>A0A3M6TM63_POCDA</name>
<comment type="subcellular location">
    <subcellularLocation>
        <location evidence="1">Membrane</location>
        <topology evidence="1">Multi-pass membrane protein</topology>
    </subcellularLocation>
</comment>
<gene>
    <name evidence="6" type="ORF">pdam_00024906</name>
</gene>
<evidence type="ECO:0000256" key="4">
    <source>
        <dbReference type="ARBA" id="ARBA00023136"/>
    </source>
</evidence>
<dbReference type="Proteomes" id="UP000275408">
    <property type="component" value="Unassembled WGS sequence"/>
</dbReference>
<feature type="non-terminal residue" evidence="6">
    <location>
        <position position="216"/>
    </location>
</feature>
<keyword evidence="2 5" id="KW-0812">Transmembrane</keyword>